<evidence type="ECO:0000313" key="3">
    <source>
        <dbReference type="Proteomes" id="UP001173465"/>
    </source>
</evidence>
<dbReference type="Proteomes" id="UP001173465">
    <property type="component" value="Unassembled WGS sequence"/>
</dbReference>
<gene>
    <name evidence="2" type="ORF">HX099_02035</name>
</gene>
<dbReference type="InterPro" id="IPR025245">
    <property type="entry name" value="DUF4197"/>
</dbReference>
<comment type="caution">
    <text evidence="2">The sequence shown here is derived from an EMBL/GenBank/DDBJ whole genome shotgun (WGS) entry which is preliminary data.</text>
</comment>
<accession>A0AAW7DQI5</accession>
<organism evidence="2 3">
    <name type="scientific">Thiopseudomonas alkaliphila</name>
    <dbReference type="NCBI Taxonomy" id="1697053"/>
    <lineage>
        <taxon>Bacteria</taxon>
        <taxon>Pseudomonadati</taxon>
        <taxon>Pseudomonadota</taxon>
        <taxon>Gammaproteobacteria</taxon>
        <taxon>Pseudomonadales</taxon>
        <taxon>Pseudomonadaceae</taxon>
        <taxon>Thiopseudomonas</taxon>
    </lineage>
</organism>
<protein>
    <submittedName>
        <fullName evidence="2">DUF4197 domain-containing protein</fullName>
    </submittedName>
</protein>
<dbReference type="Pfam" id="PF13852">
    <property type="entry name" value="DUF4197"/>
    <property type="match status" value="1"/>
</dbReference>
<evidence type="ECO:0000313" key="2">
    <source>
        <dbReference type="EMBL" id="MDM1695448.1"/>
    </source>
</evidence>
<feature type="chain" id="PRO_5043577559" evidence="1">
    <location>
        <begin position="21"/>
        <end position="227"/>
    </location>
</feature>
<dbReference type="AlphaFoldDB" id="A0AAW7DQI5"/>
<sequence length="227" mass="24249">MMKKALLLSASLLFSWQAHALTLGDLTQNTAGAGINAVLEQGADMAIKQLSQPGGYNNNPEVRIEIPGNIGKAAKTLKTMGLGKQINTLEQGINQAAEASIPAVKQLLMQSINQLTIADSKQILSGPNNSATLYLEKTSRSQLKQQLLPKIQQATNQTGALQQYNALAAQASSLGLLKQQDTSLEGYITDQALDGLFKVLGDKEAYLRENPAEAATSAASKLLDRFK</sequence>
<keyword evidence="1" id="KW-0732">Signal</keyword>
<feature type="signal peptide" evidence="1">
    <location>
        <begin position="1"/>
        <end position="20"/>
    </location>
</feature>
<name>A0AAW7DQI5_9GAMM</name>
<reference evidence="2" key="2">
    <citation type="journal article" date="2022" name="Sci. Total Environ.">
        <title>Prevalence, transmission, and molecular epidemiology of tet(X)-positive bacteria among humans, animals, and environmental niches in China: An epidemiological, and genomic-based study.</title>
        <authorList>
            <person name="Dong N."/>
            <person name="Zeng Y."/>
            <person name="Cai C."/>
            <person name="Sun C."/>
            <person name="Lu J."/>
            <person name="Liu C."/>
            <person name="Zhou H."/>
            <person name="Sun Q."/>
            <person name="Shu L."/>
            <person name="Wang H."/>
            <person name="Wang Y."/>
            <person name="Wang S."/>
            <person name="Wu C."/>
            <person name="Chan E.W."/>
            <person name="Chen G."/>
            <person name="Shen Z."/>
            <person name="Chen S."/>
            <person name="Zhang R."/>
        </authorList>
    </citation>
    <scope>NUCLEOTIDE SEQUENCE</scope>
    <source>
        <strain evidence="2">DF46-2-2</strain>
    </source>
</reference>
<dbReference type="EMBL" id="JACANB010000001">
    <property type="protein sequence ID" value="MDM1695448.1"/>
    <property type="molecule type" value="Genomic_DNA"/>
</dbReference>
<proteinExistence type="predicted"/>
<evidence type="ECO:0000256" key="1">
    <source>
        <dbReference type="SAM" id="SignalP"/>
    </source>
</evidence>
<reference evidence="2" key="1">
    <citation type="submission" date="2020-06" db="EMBL/GenBank/DDBJ databases">
        <authorList>
            <person name="Dong N."/>
        </authorList>
    </citation>
    <scope>NUCLEOTIDE SEQUENCE</scope>
    <source>
        <strain evidence="2">DF46-2-2</strain>
    </source>
</reference>